<evidence type="ECO:0000256" key="2">
    <source>
        <dbReference type="ARBA" id="ARBA00022692"/>
    </source>
</evidence>
<feature type="transmembrane region" description="Helical" evidence="6">
    <location>
        <begin position="84"/>
        <end position="102"/>
    </location>
</feature>
<dbReference type="InterPro" id="IPR014150">
    <property type="entry name" value="Conjugal_tfr_TrbL"/>
</dbReference>
<protein>
    <submittedName>
        <fullName evidence="7">P-type conjugative transfer protein TrbL</fullName>
    </submittedName>
</protein>
<accession>A0ABW3F8G1</accession>
<comment type="caution">
    <text evidence="7">The sequence shown here is derived from an EMBL/GenBank/DDBJ whole genome shotgun (WGS) entry which is preliminary data.</text>
</comment>
<evidence type="ECO:0000313" key="7">
    <source>
        <dbReference type="EMBL" id="MFD0912717.1"/>
    </source>
</evidence>
<proteinExistence type="predicted"/>
<dbReference type="Pfam" id="PF04610">
    <property type="entry name" value="TrbL"/>
    <property type="match status" value="1"/>
</dbReference>
<keyword evidence="3 6" id="KW-1133">Transmembrane helix</keyword>
<evidence type="ECO:0000256" key="6">
    <source>
        <dbReference type="SAM" id="Phobius"/>
    </source>
</evidence>
<dbReference type="InterPro" id="IPR007688">
    <property type="entry name" value="Conjugal_tfr_TrbL/VirB6"/>
</dbReference>
<sequence length="451" mass="47462">MFLTSSKSKWFLIAAIVVLMVPDISMAMSTGTPMEVQNEFKKAAFTFANNISSLALKLLWGLAALETAWGTAKHVLEQHPFEKLVGMLFKIAFFPALYTLLVHKGSEWLPAIVEGFKLFGTVGTGLNQDIDPLTIFDMGVALQNSMVTTFNQESGADSAIGALQNIFPALLMTFICIIILISFAAMALLLFLSIVEAYLLMAVAPILFAFGGARWTKDIATKPFNSMIAVGLKITILYLILSISLQLAPLWAKTAANWTMTDWSPLWYVAFSAVATGVLTWKIPKIAADALSGSASLSAGEALQITAAAIAGLAGAAALGSKAAETTANGLGTVLDKGLGALGNGLSNLRAPSIEPMSSNVPVPDPTGPAPRGDGSTISTSNSPGGNAKGANLSGTGSVGQTSSKAIDRFAEQQQQRRLSERFQDSMKSLESAIPNDQATVGGDLVKNHSE</sequence>
<feature type="region of interest" description="Disordered" evidence="5">
    <location>
        <begin position="351"/>
        <end position="451"/>
    </location>
</feature>
<dbReference type="EMBL" id="JBHTKB010000001">
    <property type="protein sequence ID" value="MFD0912717.1"/>
    <property type="molecule type" value="Genomic_DNA"/>
</dbReference>
<evidence type="ECO:0000256" key="5">
    <source>
        <dbReference type="SAM" id="MobiDB-lite"/>
    </source>
</evidence>
<evidence type="ECO:0000256" key="1">
    <source>
        <dbReference type="ARBA" id="ARBA00004141"/>
    </source>
</evidence>
<evidence type="ECO:0000256" key="3">
    <source>
        <dbReference type="ARBA" id="ARBA00022989"/>
    </source>
</evidence>
<keyword evidence="4 6" id="KW-0472">Membrane</keyword>
<evidence type="ECO:0000313" key="8">
    <source>
        <dbReference type="Proteomes" id="UP001597128"/>
    </source>
</evidence>
<feature type="transmembrane region" description="Helical" evidence="6">
    <location>
        <begin position="197"/>
        <end position="215"/>
    </location>
</feature>
<keyword evidence="8" id="KW-1185">Reference proteome</keyword>
<keyword evidence="2 6" id="KW-0812">Transmembrane</keyword>
<reference evidence="8" key="1">
    <citation type="journal article" date="2019" name="Int. J. Syst. Evol. Microbiol.">
        <title>The Global Catalogue of Microorganisms (GCM) 10K type strain sequencing project: providing services to taxonomists for standard genome sequencing and annotation.</title>
        <authorList>
            <consortium name="The Broad Institute Genomics Platform"/>
            <consortium name="The Broad Institute Genome Sequencing Center for Infectious Disease"/>
            <person name="Wu L."/>
            <person name="Ma J."/>
        </authorList>
    </citation>
    <scope>NUCLEOTIDE SEQUENCE [LARGE SCALE GENOMIC DNA]</scope>
    <source>
        <strain evidence="8">CCUG 58412</strain>
    </source>
</reference>
<gene>
    <name evidence="7" type="primary">trbL</name>
    <name evidence="7" type="ORF">ACFQ1Z_04085</name>
</gene>
<feature type="compositionally biased region" description="Polar residues" evidence="5">
    <location>
        <begin position="393"/>
        <end position="405"/>
    </location>
</feature>
<feature type="transmembrane region" description="Helical" evidence="6">
    <location>
        <begin position="265"/>
        <end position="283"/>
    </location>
</feature>
<dbReference type="RefSeq" id="WP_379055868.1">
    <property type="nucleotide sequence ID" value="NZ_JBHTKB010000001.1"/>
</dbReference>
<name>A0ABW3F8G1_9PROT</name>
<feature type="transmembrane region" description="Helical" evidence="6">
    <location>
        <begin position="227"/>
        <end position="245"/>
    </location>
</feature>
<feature type="transmembrane region" description="Helical" evidence="6">
    <location>
        <begin position="169"/>
        <end position="191"/>
    </location>
</feature>
<evidence type="ECO:0000256" key="4">
    <source>
        <dbReference type="ARBA" id="ARBA00023136"/>
    </source>
</evidence>
<organism evidence="7 8">
    <name type="scientific">Methylophilus luteus</name>
    <dbReference type="NCBI Taxonomy" id="640108"/>
    <lineage>
        <taxon>Bacteria</taxon>
        <taxon>Pseudomonadati</taxon>
        <taxon>Pseudomonadota</taxon>
        <taxon>Betaproteobacteria</taxon>
        <taxon>Nitrosomonadales</taxon>
        <taxon>Methylophilaceae</taxon>
        <taxon>Methylophilus</taxon>
    </lineage>
</organism>
<comment type="subcellular location">
    <subcellularLocation>
        <location evidence="1">Membrane</location>
        <topology evidence="1">Multi-pass membrane protein</topology>
    </subcellularLocation>
</comment>
<dbReference type="Proteomes" id="UP001597128">
    <property type="component" value="Unassembled WGS sequence"/>
</dbReference>
<dbReference type="NCBIfam" id="TIGR02783">
    <property type="entry name" value="TrbL_P"/>
    <property type="match status" value="1"/>
</dbReference>
<feature type="compositionally biased region" description="Polar residues" evidence="5">
    <location>
        <begin position="376"/>
        <end position="385"/>
    </location>
</feature>